<dbReference type="InterPro" id="IPR036866">
    <property type="entry name" value="RibonucZ/Hydroxyglut_hydro"/>
</dbReference>
<dbReference type="EMBL" id="CP051775">
    <property type="protein sequence ID" value="QJE71862.1"/>
    <property type="molecule type" value="Genomic_DNA"/>
</dbReference>
<feature type="binding site" evidence="7">
    <location>
        <position position="113"/>
    </location>
    <ligand>
        <name>Zn(2+)</name>
        <dbReference type="ChEBI" id="CHEBI:29105"/>
        <label>1</label>
    </ligand>
</feature>
<dbReference type="SUPFAM" id="SSF56281">
    <property type="entry name" value="Metallo-hydrolase/oxidoreductase"/>
    <property type="match status" value="1"/>
</dbReference>
<feature type="binding site" evidence="7">
    <location>
        <position position="132"/>
    </location>
    <ligand>
        <name>Zn(2+)</name>
        <dbReference type="ChEBI" id="CHEBI:29105"/>
        <label>1</label>
    </ligand>
</feature>
<feature type="binding site" evidence="7">
    <location>
        <position position="170"/>
    </location>
    <ligand>
        <name>Zn(2+)</name>
        <dbReference type="ChEBI" id="CHEBI:29105"/>
        <label>2</label>
    </ligand>
</feature>
<dbReference type="CDD" id="cd07723">
    <property type="entry name" value="hydroxyacylglutathione_hydrolase_MBL-fold"/>
    <property type="match status" value="1"/>
</dbReference>
<dbReference type="Pfam" id="PF00753">
    <property type="entry name" value="Lactamase_B"/>
    <property type="match status" value="1"/>
</dbReference>
<comment type="catalytic activity">
    <reaction evidence="1 7">
        <text>an S-(2-hydroxyacyl)glutathione + H2O = a 2-hydroxy carboxylate + glutathione + H(+)</text>
        <dbReference type="Rhea" id="RHEA:21864"/>
        <dbReference type="ChEBI" id="CHEBI:15377"/>
        <dbReference type="ChEBI" id="CHEBI:15378"/>
        <dbReference type="ChEBI" id="CHEBI:57925"/>
        <dbReference type="ChEBI" id="CHEBI:58896"/>
        <dbReference type="ChEBI" id="CHEBI:71261"/>
        <dbReference type="EC" id="3.1.2.6"/>
    </reaction>
</comment>
<dbReference type="InterPro" id="IPR001279">
    <property type="entry name" value="Metallo-B-lactamas"/>
</dbReference>
<dbReference type="InterPro" id="IPR032282">
    <property type="entry name" value="HAGH_C"/>
</dbReference>
<feature type="binding site" evidence="7">
    <location>
        <position position="132"/>
    </location>
    <ligand>
        <name>Zn(2+)</name>
        <dbReference type="ChEBI" id="CHEBI:29105"/>
        <label>2</label>
    </ligand>
</feature>
<dbReference type="SMART" id="SM00849">
    <property type="entry name" value="Lactamase_B"/>
    <property type="match status" value="1"/>
</dbReference>
<gene>
    <name evidence="7 9" type="primary">gloB</name>
    <name evidence="9" type="ORF">HHL28_00910</name>
</gene>
<dbReference type="GO" id="GO:0046872">
    <property type="term" value="F:metal ion binding"/>
    <property type="evidence" value="ECO:0007669"/>
    <property type="project" value="UniProtKB-KW"/>
</dbReference>
<evidence type="ECO:0000256" key="3">
    <source>
        <dbReference type="ARBA" id="ARBA00006759"/>
    </source>
</evidence>
<keyword evidence="6 7" id="KW-0862">Zinc</keyword>
<dbReference type="HAMAP" id="MF_01374">
    <property type="entry name" value="Glyoxalase_2"/>
    <property type="match status" value="1"/>
</dbReference>
<dbReference type="PANTHER" id="PTHR43705:SF1">
    <property type="entry name" value="HYDROXYACYLGLUTATHIONE HYDROLASE GLOB"/>
    <property type="match status" value="1"/>
</dbReference>
<dbReference type="Pfam" id="PF16123">
    <property type="entry name" value="HAGH_C"/>
    <property type="match status" value="1"/>
</dbReference>
<feature type="binding site" evidence="7">
    <location>
        <position position="60"/>
    </location>
    <ligand>
        <name>Zn(2+)</name>
        <dbReference type="ChEBI" id="CHEBI:29105"/>
        <label>2</label>
    </ligand>
</feature>
<comment type="subunit">
    <text evidence="7">Monomer.</text>
</comment>
<name>A0A858R3A5_9PROT</name>
<dbReference type="Proteomes" id="UP000501891">
    <property type="component" value="Chromosome"/>
</dbReference>
<comment type="pathway">
    <text evidence="2 7">Secondary metabolite metabolism; methylglyoxal degradation; (R)-lactate from methylglyoxal: step 2/2.</text>
</comment>
<dbReference type="InterPro" id="IPR017782">
    <property type="entry name" value="Hydroxyacylglutathione_Hdrlase"/>
</dbReference>
<protein>
    <recommendedName>
        <fullName evidence="7">Hydroxyacylglutathione hydrolase</fullName>
        <ecNumber evidence="7">3.1.2.6</ecNumber>
    </recommendedName>
    <alternativeName>
        <fullName evidence="7">Glyoxalase II</fullName>
        <shortName evidence="7">Glx II</shortName>
    </alternativeName>
</protein>
<accession>A0A858R3A5</accession>
<comment type="cofactor">
    <cofactor evidence="7">
        <name>Zn(2+)</name>
        <dbReference type="ChEBI" id="CHEBI:29105"/>
    </cofactor>
    <text evidence="7">Binds 2 Zn(2+) ions per subunit.</text>
</comment>
<proteinExistence type="inferred from homology"/>
<dbReference type="InterPro" id="IPR035680">
    <property type="entry name" value="Clx_II_MBL"/>
</dbReference>
<evidence type="ECO:0000256" key="1">
    <source>
        <dbReference type="ARBA" id="ARBA00001623"/>
    </source>
</evidence>
<sequence>MLDIRLIPVLSDNYVYLLRDGATGAVAVVDPGEAEPVAMVLDDLGWRLSHILNTHHHADHVAGNEDLKRLSQAPVIGPEADRHRIPTLDQGVGEGDTVRVGSRTARVIAVPGHTSGHIAFWFEADSALFCGDTLFSLGCGRLFEGTPAQMWDSLQKLRALPDETRIYCGHEYTAGNARFALSIDPDNPALQARAAEVERLWLAGKPTLPVTLGAEKRANPFLHADDPALAARLGMAGADPVAVFAETRRRKDTFRG</sequence>
<comment type="similarity">
    <text evidence="3 7">Belongs to the metallo-beta-lactamase superfamily. Glyoxalase II family.</text>
</comment>
<dbReference type="KEGG" id="acru:HHL28_00910"/>
<dbReference type="NCBIfam" id="TIGR03413">
    <property type="entry name" value="GSH_gloB"/>
    <property type="match status" value="1"/>
</dbReference>
<dbReference type="GO" id="GO:0004416">
    <property type="term" value="F:hydroxyacylglutathione hydrolase activity"/>
    <property type="evidence" value="ECO:0007669"/>
    <property type="project" value="UniProtKB-UniRule"/>
</dbReference>
<evidence type="ECO:0000313" key="9">
    <source>
        <dbReference type="EMBL" id="QJE71862.1"/>
    </source>
</evidence>
<organism evidence="9 10">
    <name type="scientific">Aerophototrophica crusticola</name>
    <dbReference type="NCBI Taxonomy" id="1709002"/>
    <lineage>
        <taxon>Bacteria</taxon>
        <taxon>Pseudomonadati</taxon>
        <taxon>Pseudomonadota</taxon>
        <taxon>Alphaproteobacteria</taxon>
        <taxon>Rhodospirillales</taxon>
        <taxon>Rhodospirillaceae</taxon>
        <taxon>Aerophototrophica</taxon>
    </lineage>
</organism>
<evidence type="ECO:0000259" key="8">
    <source>
        <dbReference type="SMART" id="SM00849"/>
    </source>
</evidence>
<keyword evidence="4 7" id="KW-0479">Metal-binding</keyword>
<feature type="domain" description="Metallo-beta-lactamase" evidence="8">
    <location>
        <begin position="12"/>
        <end position="170"/>
    </location>
</feature>
<keyword evidence="10" id="KW-1185">Reference proteome</keyword>
<dbReference type="UniPathway" id="UPA00619">
    <property type="reaction ID" value="UER00676"/>
</dbReference>
<dbReference type="EC" id="3.1.2.6" evidence="7"/>
<reference evidence="9" key="1">
    <citation type="submission" date="2020-04" db="EMBL/GenBank/DDBJ databases">
        <title>A desert anoxygenic phototrophic bacterium fixes CO2 using RubisCO under aerobic conditions.</title>
        <authorList>
            <person name="Tang K."/>
        </authorList>
    </citation>
    <scope>NUCLEOTIDE SEQUENCE [LARGE SCALE GENOMIC DNA]</scope>
    <source>
        <strain evidence="9">MIMtkB3</strain>
    </source>
</reference>
<dbReference type="Gene3D" id="3.60.15.10">
    <property type="entry name" value="Ribonuclease Z/Hydroxyacylglutathione hydrolase-like"/>
    <property type="match status" value="1"/>
</dbReference>
<feature type="binding site" evidence="7">
    <location>
        <position position="57"/>
    </location>
    <ligand>
        <name>Zn(2+)</name>
        <dbReference type="ChEBI" id="CHEBI:29105"/>
        <label>1</label>
    </ligand>
</feature>
<evidence type="ECO:0000256" key="4">
    <source>
        <dbReference type="ARBA" id="ARBA00022723"/>
    </source>
</evidence>
<feature type="binding site" evidence="7">
    <location>
        <position position="55"/>
    </location>
    <ligand>
        <name>Zn(2+)</name>
        <dbReference type="ChEBI" id="CHEBI:29105"/>
        <label>1</label>
    </ligand>
</feature>
<feature type="binding site" evidence="7">
    <location>
        <position position="59"/>
    </location>
    <ligand>
        <name>Zn(2+)</name>
        <dbReference type="ChEBI" id="CHEBI:29105"/>
        <label>2</label>
    </ligand>
</feature>
<comment type="function">
    <text evidence="7">Thiolesterase that catalyzes the hydrolysis of S-D-lactoyl-glutathione to form glutathione and D-lactic acid.</text>
</comment>
<dbReference type="PIRSF" id="PIRSF005457">
    <property type="entry name" value="Glx"/>
    <property type="match status" value="1"/>
</dbReference>
<evidence type="ECO:0000256" key="5">
    <source>
        <dbReference type="ARBA" id="ARBA00022801"/>
    </source>
</evidence>
<evidence type="ECO:0000256" key="6">
    <source>
        <dbReference type="ARBA" id="ARBA00022833"/>
    </source>
</evidence>
<dbReference type="PANTHER" id="PTHR43705">
    <property type="entry name" value="HYDROXYACYLGLUTATHIONE HYDROLASE"/>
    <property type="match status" value="1"/>
</dbReference>
<keyword evidence="5 7" id="KW-0378">Hydrolase</keyword>
<dbReference type="AlphaFoldDB" id="A0A858R3A5"/>
<evidence type="ECO:0000256" key="2">
    <source>
        <dbReference type="ARBA" id="ARBA00004963"/>
    </source>
</evidence>
<evidence type="ECO:0000313" key="10">
    <source>
        <dbReference type="Proteomes" id="UP000501891"/>
    </source>
</evidence>
<dbReference type="InterPro" id="IPR050110">
    <property type="entry name" value="Glyoxalase_II_hydrolase"/>
</dbReference>
<evidence type="ECO:0000256" key="7">
    <source>
        <dbReference type="HAMAP-Rule" id="MF_01374"/>
    </source>
</evidence>
<dbReference type="GO" id="GO:0019243">
    <property type="term" value="P:methylglyoxal catabolic process to D-lactate via S-lactoyl-glutathione"/>
    <property type="evidence" value="ECO:0007669"/>
    <property type="project" value="UniProtKB-UniRule"/>
</dbReference>